<dbReference type="EMBL" id="QUSY01004254">
    <property type="protein sequence ID" value="RHY14198.1"/>
    <property type="molecule type" value="Genomic_DNA"/>
</dbReference>
<dbReference type="Pfam" id="PF03372">
    <property type="entry name" value="Exo_endo_phos"/>
    <property type="match status" value="1"/>
</dbReference>
<organism evidence="3 4">
    <name type="scientific">Aphanomyces invadans</name>
    <dbReference type="NCBI Taxonomy" id="157072"/>
    <lineage>
        <taxon>Eukaryota</taxon>
        <taxon>Sar</taxon>
        <taxon>Stramenopiles</taxon>
        <taxon>Oomycota</taxon>
        <taxon>Saprolegniomycetes</taxon>
        <taxon>Saprolegniales</taxon>
        <taxon>Verrucalvaceae</taxon>
        <taxon>Aphanomyces</taxon>
    </lineage>
</organism>
<proteinExistence type="predicted"/>
<evidence type="ECO:0000256" key="1">
    <source>
        <dbReference type="SAM" id="Coils"/>
    </source>
</evidence>
<sequence length="515" mass="58700">CCMFEDAAGDTLSPAAALERLCKQETPQYSAQDHIQLALWDLYAMVAAPSVYFDPRDGCALLFSSSCPIQALEDVTPVDLPANTRNRYLVVKGRLAGFQVYIHVVYAFTGEDSRKADFFNSLPFDFEDSARHIVCGDFNLVLDPSLDKVVASHRRSQGLEELERWMTALGVVDSWRLSHPDRRVYSNPTHSNRIDYVFLSGAFHQENLQSIRYQVDKYQAFFHNDHAPVVFSLAANSFQHKKKAPWRCPPWVLALPEVRQHITFTLKCTMAGLLPKEDPNYNPAKVLDDHLFHDKKYLQSVVSAQHEEDLRDCDQRRGRIADLSTALAATPSEALAEELVQAKQDLQDALRRIKERNELDLFREQVDSQEKCSRIFLRPPVSQQRASKFPVKDAQDWDIQAAHCRRYWGKIFHTTSADAEAPAQDLNLSLHSEILQHTTARLTEDQKTFLEAPLTPEEFSSAIRSGPKNKAPGPDGMPYEYFQVNSNLWGAFLAQVHDFNFSRKRMTDLQRKASL</sequence>
<evidence type="ECO:0000313" key="3">
    <source>
        <dbReference type="EMBL" id="RHY14198.1"/>
    </source>
</evidence>
<dbReference type="GO" id="GO:0003824">
    <property type="term" value="F:catalytic activity"/>
    <property type="evidence" value="ECO:0007669"/>
    <property type="project" value="InterPro"/>
</dbReference>
<dbReference type="AlphaFoldDB" id="A0A418AEU3"/>
<dbReference type="Gene3D" id="3.60.10.10">
    <property type="entry name" value="Endonuclease/exonuclease/phosphatase"/>
    <property type="match status" value="1"/>
</dbReference>
<feature type="non-terminal residue" evidence="3">
    <location>
        <position position="1"/>
    </location>
</feature>
<reference evidence="3 4" key="1">
    <citation type="submission" date="2018-08" db="EMBL/GenBank/DDBJ databases">
        <title>Aphanomyces genome sequencing and annotation.</title>
        <authorList>
            <person name="Minardi D."/>
            <person name="Oidtmann B."/>
            <person name="Van Der Giezen M."/>
            <person name="Studholme D.J."/>
        </authorList>
    </citation>
    <scope>NUCLEOTIDE SEQUENCE [LARGE SCALE GENOMIC DNA]</scope>
    <source>
        <strain evidence="3 4">NJM0002</strain>
    </source>
</reference>
<evidence type="ECO:0000313" key="4">
    <source>
        <dbReference type="Proteomes" id="UP000285060"/>
    </source>
</evidence>
<dbReference type="VEuPathDB" id="FungiDB:H310_13721"/>
<feature type="coiled-coil region" evidence="1">
    <location>
        <begin position="332"/>
        <end position="359"/>
    </location>
</feature>
<feature type="domain" description="Endonuclease/exonuclease/phosphatase" evidence="2">
    <location>
        <begin position="24"/>
        <end position="209"/>
    </location>
</feature>
<gene>
    <name evidence="3" type="ORF">DYB32_010864</name>
</gene>
<keyword evidence="1" id="KW-0175">Coiled coil</keyword>
<dbReference type="InterPro" id="IPR005135">
    <property type="entry name" value="Endo/exonuclease/phosphatase"/>
</dbReference>
<keyword evidence="4" id="KW-1185">Reference proteome</keyword>
<protein>
    <recommendedName>
        <fullName evidence="2">Endonuclease/exonuclease/phosphatase domain-containing protein</fullName>
    </recommendedName>
</protein>
<accession>A0A418AEU3</accession>
<evidence type="ECO:0000259" key="2">
    <source>
        <dbReference type="Pfam" id="PF03372"/>
    </source>
</evidence>
<feature type="non-terminal residue" evidence="3">
    <location>
        <position position="515"/>
    </location>
</feature>
<dbReference type="Proteomes" id="UP000285060">
    <property type="component" value="Unassembled WGS sequence"/>
</dbReference>
<dbReference type="SUPFAM" id="SSF56219">
    <property type="entry name" value="DNase I-like"/>
    <property type="match status" value="1"/>
</dbReference>
<dbReference type="PANTHER" id="PTHR19446">
    <property type="entry name" value="REVERSE TRANSCRIPTASES"/>
    <property type="match status" value="1"/>
</dbReference>
<name>A0A418AEU3_9STRA</name>
<comment type="caution">
    <text evidence="3">The sequence shown here is derived from an EMBL/GenBank/DDBJ whole genome shotgun (WGS) entry which is preliminary data.</text>
</comment>
<dbReference type="InterPro" id="IPR036691">
    <property type="entry name" value="Endo/exonu/phosph_ase_sf"/>
</dbReference>